<proteinExistence type="predicted"/>
<reference evidence="2 3" key="1">
    <citation type="submission" date="2020-04" db="EMBL/GenBank/DDBJ databases">
        <title>Complete genome sequence of Spiroplasma platyhelix ATCC 51748, an insect isolate.</title>
        <authorList>
            <person name="Green E.A."/>
            <person name="Klassen J.L."/>
        </authorList>
    </citation>
    <scope>NUCLEOTIDE SEQUENCE [LARGE SCALE GENOMIC DNA]</scope>
    <source>
        <strain evidence="2 3">PALS-1</strain>
    </source>
</reference>
<dbReference type="RefSeq" id="WP_168105014.1">
    <property type="nucleotide sequence ID" value="NZ_CP051215.1"/>
</dbReference>
<feature type="transmembrane region" description="Helical" evidence="1">
    <location>
        <begin position="183"/>
        <end position="206"/>
    </location>
</feature>
<feature type="transmembrane region" description="Helical" evidence="1">
    <location>
        <begin position="218"/>
        <end position="236"/>
    </location>
</feature>
<name>A0A846TWH6_9MOLU</name>
<sequence length="317" mass="35648">MKKIKNSFINWQLWLNKQISNLKWKKMKSNSENFIFFLRKNLWLLLSSVFKSLKIYIYVFIIPLVLLIVVFAYQSYGGVNQPLPPIVAGYLLIPGFGLILGINNLISEWKASIFLKRINLLGTSKSQFLLSIWIVGYLLGLISTIFCGALVTLFAQALNSTKNPFLEMFAFLSYGTTQEVVNAWLGLFLGISTVILSSIGLATLIAGAFRNIALIQSLGILVIIVTFVFSDLFLNPVMLASVKPLIIFSYFVPQKYGAWTVFYAVSAGNLDYFLPNPGSKQITISFLSITWPIINSLLYCLGLFLLSLITFKWNNRG</sequence>
<feature type="transmembrane region" description="Helical" evidence="1">
    <location>
        <begin position="286"/>
        <end position="311"/>
    </location>
</feature>
<evidence type="ECO:0000313" key="3">
    <source>
        <dbReference type="Proteomes" id="UP000584587"/>
    </source>
</evidence>
<comment type="caution">
    <text evidence="2">The sequence shown here is derived from an EMBL/GenBank/DDBJ whole genome shotgun (WGS) entry which is preliminary data.</text>
</comment>
<dbReference type="EMBL" id="JAAVVK010000002">
    <property type="protein sequence ID" value="NKE38532.1"/>
    <property type="molecule type" value="Genomic_DNA"/>
</dbReference>
<evidence type="ECO:0000256" key="1">
    <source>
        <dbReference type="SAM" id="Phobius"/>
    </source>
</evidence>
<keyword evidence="1" id="KW-0812">Transmembrane</keyword>
<keyword evidence="1" id="KW-0472">Membrane</keyword>
<feature type="transmembrane region" description="Helical" evidence="1">
    <location>
        <begin position="86"/>
        <end position="107"/>
    </location>
</feature>
<organism evidence="2 3">
    <name type="scientific">Spiroplasma platyhelix PALS-1</name>
    <dbReference type="NCBI Taxonomy" id="1276218"/>
    <lineage>
        <taxon>Bacteria</taxon>
        <taxon>Bacillati</taxon>
        <taxon>Mycoplasmatota</taxon>
        <taxon>Mollicutes</taxon>
        <taxon>Entomoplasmatales</taxon>
        <taxon>Spiroplasmataceae</taxon>
        <taxon>Spiroplasma</taxon>
    </lineage>
</organism>
<gene>
    <name evidence="2" type="ORF">HER12_02035</name>
</gene>
<keyword evidence="3" id="KW-1185">Reference proteome</keyword>
<dbReference type="Proteomes" id="UP000584587">
    <property type="component" value="Unassembled WGS sequence"/>
</dbReference>
<feature type="transmembrane region" description="Helical" evidence="1">
    <location>
        <begin position="55"/>
        <end position="74"/>
    </location>
</feature>
<accession>A0A846TWH6</accession>
<protein>
    <submittedName>
        <fullName evidence="2">Uncharacterized protein</fullName>
    </submittedName>
</protein>
<keyword evidence="1" id="KW-1133">Transmembrane helix</keyword>
<feature type="transmembrane region" description="Helical" evidence="1">
    <location>
        <begin position="128"/>
        <end position="155"/>
    </location>
</feature>
<evidence type="ECO:0000313" key="2">
    <source>
        <dbReference type="EMBL" id="NKE38532.1"/>
    </source>
</evidence>
<dbReference type="AlphaFoldDB" id="A0A846TWH6"/>